<comment type="function">
    <text evidence="10">Catalyzes the phosphorylation of the position 2 hydroxy group of 4-diphosphocytidyl-2C-methyl-D-erythritol.</text>
</comment>
<dbReference type="GO" id="GO:0050515">
    <property type="term" value="F:4-(cytidine 5'-diphospho)-2-C-methyl-D-erythritol kinase activity"/>
    <property type="evidence" value="ECO:0007669"/>
    <property type="project" value="UniProtKB-UniRule"/>
</dbReference>
<keyword evidence="7 10" id="KW-0067">ATP-binding</keyword>
<dbReference type="InterPro" id="IPR020568">
    <property type="entry name" value="Ribosomal_Su5_D2-typ_SF"/>
</dbReference>
<dbReference type="InterPro" id="IPR013750">
    <property type="entry name" value="GHMP_kinase_C_dom"/>
</dbReference>
<evidence type="ECO:0000256" key="6">
    <source>
        <dbReference type="ARBA" id="ARBA00022777"/>
    </source>
</evidence>
<evidence type="ECO:0000256" key="8">
    <source>
        <dbReference type="ARBA" id="ARBA00023229"/>
    </source>
</evidence>
<proteinExistence type="inferred from homology"/>
<dbReference type="Gene3D" id="3.30.230.10">
    <property type="match status" value="1"/>
</dbReference>
<dbReference type="PANTHER" id="PTHR43527">
    <property type="entry name" value="4-DIPHOSPHOCYTIDYL-2-C-METHYL-D-ERYTHRITOL KINASE, CHLOROPLASTIC"/>
    <property type="match status" value="1"/>
</dbReference>
<dbReference type="GO" id="GO:0005524">
    <property type="term" value="F:ATP binding"/>
    <property type="evidence" value="ECO:0007669"/>
    <property type="project" value="UniProtKB-UniRule"/>
</dbReference>
<dbReference type="Proteomes" id="UP000292423">
    <property type="component" value="Unassembled WGS sequence"/>
</dbReference>
<dbReference type="GO" id="GO:0019288">
    <property type="term" value="P:isopentenyl diphosphate biosynthetic process, methylerythritol 4-phosphate pathway"/>
    <property type="evidence" value="ECO:0007669"/>
    <property type="project" value="UniProtKB-UniRule"/>
</dbReference>
<dbReference type="Pfam" id="PF00288">
    <property type="entry name" value="GHMP_kinases_N"/>
    <property type="match status" value="1"/>
</dbReference>
<dbReference type="PIRSF" id="PIRSF010376">
    <property type="entry name" value="IspE"/>
    <property type="match status" value="1"/>
</dbReference>
<feature type="domain" description="GHMP kinase N-terminal" evidence="11">
    <location>
        <begin position="66"/>
        <end position="143"/>
    </location>
</feature>
<dbReference type="AlphaFoldDB" id="A0A4Q7Z9K0"/>
<dbReference type="InterPro" id="IPR004424">
    <property type="entry name" value="IspE"/>
</dbReference>
<dbReference type="SUPFAM" id="SSF54211">
    <property type="entry name" value="Ribosomal protein S5 domain 2-like"/>
    <property type="match status" value="1"/>
</dbReference>
<dbReference type="EC" id="2.7.1.148" evidence="2 10"/>
<accession>A0A4Q7Z9K0</accession>
<evidence type="ECO:0000313" key="13">
    <source>
        <dbReference type="EMBL" id="RZU47188.1"/>
    </source>
</evidence>
<keyword evidence="5 10" id="KW-0547">Nucleotide-binding</keyword>
<dbReference type="NCBIfam" id="TIGR00154">
    <property type="entry name" value="ispE"/>
    <property type="match status" value="1"/>
</dbReference>
<evidence type="ECO:0000256" key="9">
    <source>
        <dbReference type="ARBA" id="ARBA00032554"/>
    </source>
</evidence>
<comment type="caution">
    <text evidence="13">The sequence shown here is derived from an EMBL/GenBank/DDBJ whole genome shotgun (WGS) entry which is preliminary data.</text>
</comment>
<protein>
    <recommendedName>
        <fullName evidence="3 10">4-diphosphocytidyl-2-C-methyl-D-erythritol kinase</fullName>
        <shortName evidence="10">CMK</shortName>
        <ecNumber evidence="2 10">2.7.1.148</ecNumber>
    </recommendedName>
    <alternativeName>
        <fullName evidence="9 10">4-(cytidine-5'-diphospho)-2-C-methyl-D-erythritol kinase</fullName>
    </alternativeName>
</protein>
<evidence type="ECO:0000256" key="2">
    <source>
        <dbReference type="ARBA" id="ARBA00012052"/>
    </source>
</evidence>
<evidence type="ECO:0000259" key="11">
    <source>
        <dbReference type="Pfam" id="PF00288"/>
    </source>
</evidence>
<name>A0A4Q7Z9K0_9GAMM</name>
<evidence type="ECO:0000259" key="12">
    <source>
        <dbReference type="Pfam" id="PF08544"/>
    </source>
</evidence>
<dbReference type="InterPro" id="IPR006204">
    <property type="entry name" value="GHMP_kinase_N_dom"/>
</dbReference>
<dbReference type="RefSeq" id="WP_130412460.1">
    <property type="nucleotide sequence ID" value="NZ_SHKX01000011.1"/>
</dbReference>
<reference evidence="13 14" key="1">
    <citation type="submission" date="2019-02" db="EMBL/GenBank/DDBJ databases">
        <title>Genomic Encyclopedia of Type Strains, Phase IV (KMG-IV): sequencing the most valuable type-strain genomes for metagenomic binning, comparative biology and taxonomic classification.</title>
        <authorList>
            <person name="Goeker M."/>
        </authorList>
    </citation>
    <scope>NUCLEOTIDE SEQUENCE [LARGE SCALE GENOMIC DNA]</scope>
    <source>
        <strain evidence="13 14">DSM 105135</strain>
    </source>
</reference>
<evidence type="ECO:0000256" key="3">
    <source>
        <dbReference type="ARBA" id="ARBA00017473"/>
    </source>
</evidence>
<dbReference type="InterPro" id="IPR014721">
    <property type="entry name" value="Ribsml_uS5_D2-typ_fold_subgr"/>
</dbReference>
<dbReference type="InterPro" id="IPR036554">
    <property type="entry name" value="GHMP_kinase_C_sf"/>
</dbReference>
<dbReference type="GO" id="GO:0016114">
    <property type="term" value="P:terpenoid biosynthetic process"/>
    <property type="evidence" value="ECO:0007669"/>
    <property type="project" value="UniProtKB-UniRule"/>
</dbReference>
<evidence type="ECO:0000256" key="7">
    <source>
        <dbReference type="ARBA" id="ARBA00022840"/>
    </source>
</evidence>
<evidence type="ECO:0000256" key="10">
    <source>
        <dbReference type="HAMAP-Rule" id="MF_00061"/>
    </source>
</evidence>
<keyword evidence="6 10" id="KW-0418">Kinase</keyword>
<feature type="domain" description="GHMP kinase C-terminal" evidence="12">
    <location>
        <begin position="206"/>
        <end position="254"/>
    </location>
</feature>
<dbReference type="PANTHER" id="PTHR43527:SF2">
    <property type="entry name" value="4-DIPHOSPHOCYTIDYL-2-C-METHYL-D-ERYTHRITOL KINASE, CHLOROPLASTIC"/>
    <property type="match status" value="1"/>
</dbReference>
<sequence>MDTLTLPAPAKLNLFLHITGRRADGYHTLQTLFALLDHGDTLHFQRTSGPDIGISPVLPGVPNEQNLIYKAAVALQQATSCRLGADIRIEKRLPMGGGIGGGSSDAATTLLALNVLWNLNLSLDQLAELGLTLGADVPVFVRGCSAYAEGVGEIIFPAKIAENWYLVLKPDCEISTREIFSDPALTRDTPPIKLAASQTQYCKNDCEGIVRKQYGEVDKALEWLENFGKGRLTGTGSCVFLECESRDLAEKILKQSPFQGFIAKAVNESPAHRELREALKN</sequence>
<evidence type="ECO:0000256" key="1">
    <source>
        <dbReference type="ARBA" id="ARBA00009684"/>
    </source>
</evidence>
<feature type="binding site" evidence="10">
    <location>
        <begin position="94"/>
        <end position="104"/>
    </location>
    <ligand>
        <name>ATP</name>
        <dbReference type="ChEBI" id="CHEBI:30616"/>
    </ligand>
</feature>
<feature type="active site" evidence="10">
    <location>
        <position position="11"/>
    </location>
</feature>
<comment type="catalytic activity">
    <reaction evidence="10">
        <text>4-CDP-2-C-methyl-D-erythritol + ATP = 4-CDP-2-C-methyl-D-erythritol 2-phosphate + ADP + H(+)</text>
        <dbReference type="Rhea" id="RHEA:18437"/>
        <dbReference type="ChEBI" id="CHEBI:15378"/>
        <dbReference type="ChEBI" id="CHEBI:30616"/>
        <dbReference type="ChEBI" id="CHEBI:57823"/>
        <dbReference type="ChEBI" id="CHEBI:57919"/>
        <dbReference type="ChEBI" id="CHEBI:456216"/>
        <dbReference type="EC" id="2.7.1.148"/>
    </reaction>
</comment>
<dbReference type="Gene3D" id="3.30.70.890">
    <property type="entry name" value="GHMP kinase, C-terminal domain"/>
    <property type="match status" value="1"/>
</dbReference>
<keyword evidence="14" id="KW-1185">Reference proteome</keyword>
<dbReference type="Pfam" id="PF08544">
    <property type="entry name" value="GHMP_kinases_C"/>
    <property type="match status" value="1"/>
</dbReference>
<feature type="active site" evidence="10">
    <location>
        <position position="136"/>
    </location>
</feature>
<keyword evidence="4 10" id="KW-0808">Transferase</keyword>
<dbReference type="EMBL" id="SHKX01000011">
    <property type="protein sequence ID" value="RZU47188.1"/>
    <property type="molecule type" value="Genomic_DNA"/>
</dbReference>
<dbReference type="HAMAP" id="MF_00061">
    <property type="entry name" value="IspE"/>
    <property type="match status" value="1"/>
</dbReference>
<comment type="pathway">
    <text evidence="10">Isoprenoid biosynthesis; isopentenyl diphosphate biosynthesis via DXP pathway; isopentenyl diphosphate from 1-deoxy-D-xylulose 5-phosphate: step 3/6.</text>
</comment>
<dbReference type="SUPFAM" id="SSF55060">
    <property type="entry name" value="GHMP Kinase, C-terminal domain"/>
    <property type="match status" value="1"/>
</dbReference>
<evidence type="ECO:0000256" key="4">
    <source>
        <dbReference type="ARBA" id="ARBA00022679"/>
    </source>
</evidence>
<keyword evidence="8 10" id="KW-0414">Isoprene biosynthesis</keyword>
<dbReference type="OrthoDB" id="9809438at2"/>
<dbReference type="UniPathway" id="UPA00056">
    <property type="reaction ID" value="UER00094"/>
</dbReference>
<comment type="similarity">
    <text evidence="1 10">Belongs to the GHMP kinase family. IspE subfamily.</text>
</comment>
<evidence type="ECO:0000313" key="14">
    <source>
        <dbReference type="Proteomes" id="UP000292423"/>
    </source>
</evidence>
<evidence type="ECO:0000256" key="5">
    <source>
        <dbReference type="ARBA" id="ARBA00022741"/>
    </source>
</evidence>
<gene>
    <name evidence="10" type="primary">ispE</name>
    <name evidence="13" type="ORF">EV700_1583</name>
</gene>
<organism evidence="13 14">
    <name type="scientific">Fluviicoccus keumensis</name>
    <dbReference type="NCBI Taxonomy" id="1435465"/>
    <lineage>
        <taxon>Bacteria</taxon>
        <taxon>Pseudomonadati</taxon>
        <taxon>Pseudomonadota</taxon>
        <taxon>Gammaproteobacteria</taxon>
        <taxon>Moraxellales</taxon>
        <taxon>Moraxellaceae</taxon>
        <taxon>Fluviicoccus</taxon>
    </lineage>
</organism>